<comment type="caution">
    <text evidence="1">The sequence shown here is derived from an EMBL/GenBank/DDBJ whole genome shotgun (WGS) entry which is preliminary data.</text>
</comment>
<organism evidence="1 2">
    <name type="scientific">Gordonia otitidis (strain DSM 44809 / CCUG 52243 / JCM 12355 / NBRC 100426 / IFM 10032)</name>
    <dbReference type="NCBI Taxonomy" id="1108044"/>
    <lineage>
        <taxon>Bacteria</taxon>
        <taxon>Bacillati</taxon>
        <taxon>Actinomycetota</taxon>
        <taxon>Actinomycetes</taxon>
        <taxon>Mycobacteriales</taxon>
        <taxon>Gordoniaceae</taxon>
        <taxon>Gordonia</taxon>
    </lineage>
</organism>
<proteinExistence type="predicted"/>
<evidence type="ECO:0000313" key="1">
    <source>
        <dbReference type="EMBL" id="GAB33221.1"/>
    </source>
</evidence>
<keyword evidence="2" id="KW-1185">Reference proteome</keyword>
<dbReference type="Proteomes" id="UP000005038">
    <property type="component" value="Unassembled WGS sequence"/>
</dbReference>
<name>H5TIB3_GORO1</name>
<evidence type="ECO:0000313" key="2">
    <source>
        <dbReference type="Proteomes" id="UP000005038"/>
    </source>
</evidence>
<sequence length="172" mass="18660">MRWHAQPAPIPPALTQPHADEKLPAWVNTSIDGAPQRFCLMLPTVYSTIVTDTATRHAATPFMYATIRSALLWVGLHHLDEIRTALHELDDVQRGDAAGQTALAFYSGELVDTGRSAEEMTRARELLRRATPVAEIVAATGIPAELLTAMSDEITATTATKGEQLDLMSTAV</sequence>
<accession>H5TIB3</accession>
<protein>
    <submittedName>
        <fullName evidence="1">Uncharacterized protein</fullName>
    </submittedName>
</protein>
<dbReference type="EMBL" id="BAFB01000051">
    <property type="protein sequence ID" value="GAB33221.1"/>
    <property type="molecule type" value="Genomic_DNA"/>
</dbReference>
<reference evidence="1" key="1">
    <citation type="submission" date="2012-02" db="EMBL/GenBank/DDBJ databases">
        <title>Whole genome shotgun sequence of Gordonia otitidis NBRC 100426.</title>
        <authorList>
            <person name="Yoshida I."/>
            <person name="Hosoyama A."/>
            <person name="Tsuchikane K."/>
            <person name="Katsumata H."/>
            <person name="Yamazaki S."/>
            <person name="Fujita N."/>
        </authorList>
    </citation>
    <scope>NUCLEOTIDE SEQUENCE [LARGE SCALE GENOMIC DNA]</scope>
    <source>
        <strain evidence="1">NBRC 100426</strain>
    </source>
</reference>
<dbReference type="AlphaFoldDB" id="H5TIB3"/>
<gene>
    <name evidence="1" type="ORF">GOOTI_051_00130</name>
</gene>